<gene>
    <name evidence="2" type="ORF">GUJ93_ZPchr0002g25146</name>
</gene>
<evidence type="ECO:0008006" key="4">
    <source>
        <dbReference type="Google" id="ProtNLM"/>
    </source>
</evidence>
<feature type="compositionally biased region" description="Low complexity" evidence="1">
    <location>
        <begin position="298"/>
        <end position="311"/>
    </location>
</feature>
<evidence type="ECO:0000313" key="2">
    <source>
        <dbReference type="EMBL" id="KAG8058370.1"/>
    </source>
</evidence>
<protein>
    <recommendedName>
        <fullName evidence="4">PLATZ transcription factor family protein</fullName>
    </recommendedName>
</protein>
<evidence type="ECO:0000256" key="1">
    <source>
        <dbReference type="SAM" id="MobiDB-lite"/>
    </source>
</evidence>
<organism evidence="2 3">
    <name type="scientific">Zizania palustris</name>
    <name type="common">Northern wild rice</name>
    <dbReference type="NCBI Taxonomy" id="103762"/>
    <lineage>
        <taxon>Eukaryota</taxon>
        <taxon>Viridiplantae</taxon>
        <taxon>Streptophyta</taxon>
        <taxon>Embryophyta</taxon>
        <taxon>Tracheophyta</taxon>
        <taxon>Spermatophyta</taxon>
        <taxon>Magnoliopsida</taxon>
        <taxon>Liliopsida</taxon>
        <taxon>Poales</taxon>
        <taxon>Poaceae</taxon>
        <taxon>BOP clade</taxon>
        <taxon>Oryzoideae</taxon>
        <taxon>Oryzeae</taxon>
        <taxon>Zizaniinae</taxon>
        <taxon>Zizania</taxon>
    </lineage>
</organism>
<reference evidence="2" key="2">
    <citation type="submission" date="2021-02" db="EMBL/GenBank/DDBJ databases">
        <authorList>
            <person name="Kimball J.A."/>
            <person name="Haas M.W."/>
            <person name="Macchietto M."/>
            <person name="Kono T."/>
            <person name="Duquette J."/>
            <person name="Shao M."/>
        </authorList>
    </citation>
    <scope>NUCLEOTIDE SEQUENCE</scope>
    <source>
        <tissue evidence="2">Fresh leaf tissue</tissue>
    </source>
</reference>
<dbReference type="Pfam" id="PF04640">
    <property type="entry name" value="PLATZ"/>
    <property type="match status" value="1"/>
</dbReference>
<dbReference type="Proteomes" id="UP000729402">
    <property type="component" value="Unassembled WGS sequence"/>
</dbReference>
<comment type="caution">
    <text evidence="2">The sequence shown here is derived from an EMBL/GenBank/DDBJ whole genome shotgun (WGS) entry which is preliminary data.</text>
</comment>
<dbReference type="OrthoDB" id="694228at2759"/>
<evidence type="ECO:0000313" key="3">
    <source>
        <dbReference type="Proteomes" id="UP000729402"/>
    </source>
</evidence>
<sequence length="333" mass="36520">MQKLMASSGLCYIVLFFTTGLCVWIDFETAFSDLCELRLVGCGADRRSRQTTTMNSAMVAAERVEENQLRRGPAWLRPLLAARFFTPCGAHSHMSRNECRHYCLDCAGAGEICAYCVHGRTAAHAGHRVVQVRRSSYHSVVKVSELEAVIDLSNVQTYVINADRVVFLNERPQAPRNGRCAAAATVACSACEQCGRGLLDVAFRFCSLGCKLRRVEWDDTLTLAIDPSHVAEPQVYGNEAMEDAAEGEEKDERPGKQQKIKPGQSTSSSSSRARTGGERVSSNGGDDNGKEEEEEQATAKVAALVPVPAVDPHSHRRRPRKGVHRAPERAPFS</sequence>
<dbReference type="EMBL" id="JAAALK010000287">
    <property type="protein sequence ID" value="KAG8058370.1"/>
    <property type="molecule type" value="Genomic_DNA"/>
</dbReference>
<dbReference type="AlphaFoldDB" id="A0A8J5RFG1"/>
<keyword evidence="3" id="KW-1185">Reference proteome</keyword>
<dbReference type="PANTHER" id="PTHR31065">
    <property type="entry name" value="PLATZ TRANSCRIPTION FACTOR FAMILY PROTEIN"/>
    <property type="match status" value="1"/>
</dbReference>
<feature type="region of interest" description="Disordered" evidence="1">
    <location>
        <begin position="241"/>
        <end position="333"/>
    </location>
</feature>
<feature type="compositionally biased region" description="Basic residues" evidence="1">
    <location>
        <begin position="314"/>
        <end position="324"/>
    </location>
</feature>
<dbReference type="PANTHER" id="PTHR31065:SF56">
    <property type="entry name" value="OS11G0428700 PROTEIN"/>
    <property type="match status" value="1"/>
</dbReference>
<name>A0A8J5RFG1_ZIZPA</name>
<reference evidence="2" key="1">
    <citation type="journal article" date="2021" name="bioRxiv">
        <title>Whole Genome Assembly and Annotation of Northern Wild Rice, Zizania palustris L., Supports a Whole Genome Duplication in the Zizania Genus.</title>
        <authorList>
            <person name="Haas M."/>
            <person name="Kono T."/>
            <person name="Macchietto M."/>
            <person name="Millas R."/>
            <person name="McGilp L."/>
            <person name="Shao M."/>
            <person name="Duquette J."/>
            <person name="Hirsch C.N."/>
            <person name="Kimball J."/>
        </authorList>
    </citation>
    <scope>NUCLEOTIDE SEQUENCE</scope>
    <source>
        <tissue evidence="2">Fresh leaf tissue</tissue>
    </source>
</reference>
<dbReference type="InterPro" id="IPR006734">
    <property type="entry name" value="PLATZ"/>
</dbReference>
<accession>A0A8J5RFG1</accession>
<proteinExistence type="predicted"/>